<dbReference type="InterPro" id="IPR003749">
    <property type="entry name" value="ThiS/MoaD-like"/>
</dbReference>
<dbReference type="Pfam" id="PF02597">
    <property type="entry name" value="ThiS"/>
    <property type="match status" value="1"/>
</dbReference>
<dbReference type="EMBL" id="PVBQ01000002">
    <property type="protein sequence ID" value="PRD48965.1"/>
    <property type="molecule type" value="Genomic_DNA"/>
</dbReference>
<dbReference type="OrthoDB" id="894155at2"/>
<evidence type="ECO:0000313" key="1">
    <source>
        <dbReference type="EMBL" id="PRD48965.1"/>
    </source>
</evidence>
<dbReference type="InterPro" id="IPR016155">
    <property type="entry name" value="Mopterin_synth/thiamin_S_b"/>
</dbReference>
<dbReference type="InterPro" id="IPR012675">
    <property type="entry name" value="Beta-grasp_dom_sf"/>
</dbReference>
<dbReference type="RefSeq" id="WP_105715530.1">
    <property type="nucleotide sequence ID" value="NZ_PVBQ01000002.1"/>
</dbReference>
<organism evidence="1 2">
    <name type="scientific">Sphingobacterium haloxyli</name>
    <dbReference type="NCBI Taxonomy" id="2100533"/>
    <lineage>
        <taxon>Bacteria</taxon>
        <taxon>Pseudomonadati</taxon>
        <taxon>Bacteroidota</taxon>
        <taxon>Sphingobacteriia</taxon>
        <taxon>Sphingobacteriales</taxon>
        <taxon>Sphingobacteriaceae</taxon>
        <taxon>Sphingobacterium</taxon>
    </lineage>
</organism>
<reference evidence="1 2" key="1">
    <citation type="submission" date="2018-02" db="EMBL/GenBank/DDBJ databases">
        <title>The draft genome of Sphingobacterium sp. 5JN-11.</title>
        <authorList>
            <person name="Liu L."/>
            <person name="Li L."/>
            <person name="Liang L."/>
            <person name="Zhang X."/>
            <person name="Wang T."/>
        </authorList>
    </citation>
    <scope>NUCLEOTIDE SEQUENCE [LARGE SCALE GENOMIC DNA]</scope>
    <source>
        <strain evidence="1 2">5JN-11</strain>
    </source>
</reference>
<gene>
    <name evidence="1" type="ORF">C5745_03235</name>
</gene>
<dbReference type="CDD" id="cd00754">
    <property type="entry name" value="Ubl_MoaD"/>
    <property type="match status" value="1"/>
</dbReference>
<dbReference type="AlphaFoldDB" id="A0A2S9J843"/>
<evidence type="ECO:0000313" key="2">
    <source>
        <dbReference type="Proteomes" id="UP000239711"/>
    </source>
</evidence>
<name>A0A2S9J843_9SPHI</name>
<dbReference type="Proteomes" id="UP000239711">
    <property type="component" value="Unassembled WGS sequence"/>
</dbReference>
<proteinExistence type="predicted"/>
<keyword evidence="2" id="KW-1185">Reference proteome</keyword>
<sequence length="78" mass="8514">MVTLTFYAGLKDYFPADMNLGEIPSDIGSLRQYLRGQKPLASALLGQCRFAVDNTFVDEDHLLRQGDIVLVIPPSSGG</sequence>
<accession>A0A2S9J843</accession>
<dbReference type="SUPFAM" id="SSF54285">
    <property type="entry name" value="MoaD/ThiS"/>
    <property type="match status" value="1"/>
</dbReference>
<protein>
    <submittedName>
        <fullName evidence="1">Molybdopterin synthase sulfur carrier subunit</fullName>
    </submittedName>
</protein>
<dbReference type="Gene3D" id="3.10.20.30">
    <property type="match status" value="1"/>
</dbReference>
<comment type="caution">
    <text evidence="1">The sequence shown here is derived from an EMBL/GenBank/DDBJ whole genome shotgun (WGS) entry which is preliminary data.</text>
</comment>